<evidence type="ECO:0000313" key="2">
    <source>
        <dbReference type="EMBL" id="CUV33922.1"/>
    </source>
</evidence>
<protein>
    <submittedName>
        <fullName evidence="3">Uncharacterized protein</fullName>
    </submittedName>
</protein>
<evidence type="ECO:0000313" key="3">
    <source>
        <dbReference type="EMBL" id="CUV42547.1"/>
    </source>
</evidence>
<dbReference type="EMBL" id="LN899825">
    <property type="protein sequence ID" value="CUV33922.1"/>
    <property type="molecule type" value="Genomic_DNA"/>
</dbReference>
<dbReference type="AlphaFoldDB" id="A0A0S4W6W7"/>
<sequence length="124" mass="14350">MSAKGSQDTYQSLRELVRTIYFSAPKERGLNIYQAFAYTYDEVEGIFSRGKFQNLCLLVALFVFVEASNLALNKEDPFTQDVIDELKTALKEFDSNQTSSELDKRYRDEELSKDIDFLKSIYES</sequence>
<evidence type="ECO:0000313" key="1">
    <source>
        <dbReference type="EMBL" id="CUV26110.1"/>
    </source>
</evidence>
<accession>A0A0S4W6W7</accession>
<organism evidence="3">
    <name type="scientific">Ralstonia solanacearum</name>
    <name type="common">Pseudomonas solanacearum</name>
    <dbReference type="NCBI Taxonomy" id="305"/>
    <lineage>
        <taxon>Bacteria</taxon>
        <taxon>Pseudomonadati</taxon>
        <taxon>Pseudomonadota</taxon>
        <taxon>Betaproteobacteria</taxon>
        <taxon>Burkholderiales</taxon>
        <taxon>Burkholderiaceae</taxon>
        <taxon>Ralstonia</taxon>
        <taxon>Ralstonia solanacearum species complex</taxon>
    </lineage>
</organism>
<dbReference type="EMBL" id="LN899823">
    <property type="protein sequence ID" value="CUV26110.1"/>
    <property type="molecule type" value="Genomic_DNA"/>
</dbReference>
<dbReference type="EMBL" id="LN899826">
    <property type="protein sequence ID" value="CUV42547.1"/>
    <property type="molecule type" value="Genomic_DNA"/>
</dbReference>
<reference evidence="3" key="1">
    <citation type="submission" date="2015-10" db="EMBL/GenBank/DDBJ databases">
        <authorList>
            <person name="Gilbert D.G."/>
        </authorList>
    </citation>
    <scope>NUCLEOTIDE SEQUENCE</scope>
    <source>
        <strain evidence="3">Phyl III-seqv23</strain>
    </source>
</reference>
<proteinExistence type="predicted"/>
<name>A0A0S4W6W7_RALSL</name>
<dbReference type="EMBL" id="LN899822">
    <property type="protein sequence ID" value="CUV63512.1"/>
    <property type="molecule type" value="Genomic_DNA"/>
</dbReference>
<gene>
    <name evidence="4" type="ORF">RD1301_v1_3540003</name>
    <name evidence="1" type="ORF">RUN1744_v1_1260002</name>
    <name evidence="2" type="ORF">TD1301_v1_640003</name>
    <name evidence="3" type="ORF">TF3108_v1_1330002</name>
</gene>
<evidence type="ECO:0000313" key="4">
    <source>
        <dbReference type="EMBL" id="CUV63512.1"/>
    </source>
</evidence>